<evidence type="ECO:0000313" key="2">
    <source>
        <dbReference type="Proteomes" id="UP001497700"/>
    </source>
</evidence>
<dbReference type="EMBL" id="MU393659">
    <property type="protein sequence ID" value="KAI4859085.1"/>
    <property type="molecule type" value="Genomic_DNA"/>
</dbReference>
<name>A0ACB9YJP5_9PEZI</name>
<organism evidence="1 2">
    <name type="scientific">Hypoxylon rubiginosum</name>
    <dbReference type="NCBI Taxonomy" id="110542"/>
    <lineage>
        <taxon>Eukaryota</taxon>
        <taxon>Fungi</taxon>
        <taxon>Dikarya</taxon>
        <taxon>Ascomycota</taxon>
        <taxon>Pezizomycotina</taxon>
        <taxon>Sordariomycetes</taxon>
        <taxon>Xylariomycetidae</taxon>
        <taxon>Xylariales</taxon>
        <taxon>Hypoxylaceae</taxon>
        <taxon>Hypoxylon</taxon>
    </lineage>
</organism>
<keyword evidence="2" id="KW-1185">Reference proteome</keyword>
<comment type="caution">
    <text evidence="1">The sequence shown here is derived from an EMBL/GenBank/DDBJ whole genome shotgun (WGS) entry which is preliminary data.</text>
</comment>
<protein>
    <submittedName>
        <fullName evidence="1">Uncharacterized protein</fullName>
    </submittedName>
</protein>
<reference evidence="1 2" key="1">
    <citation type="journal article" date="2022" name="New Phytol.">
        <title>Ecological generalism drives hyperdiversity of secondary metabolite gene clusters in xylarialean endophytes.</title>
        <authorList>
            <person name="Franco M.E.E."/>
            <person name="Wisecaver J.H."/>
            <person name="Arnold A.E."/>
            <person name="Ju Y.M."/>
            <person name="Slot J.C."/>
            <person name="Ahrendt S."/>
            <person name="Moore L.P."/>
            <person name="Eastman K.E."/>
            <person name="Scott K."/>
            <person name="Konkel Z."/>
            <person name="Mondo S.J."/>
            <person name="Kuo A."/>
            <person name="Hayes R.D."/>
            <person name="Haridas S."/>
            <person name="Andreopoulos B."/>
            <person name="Riley R."/>
            <person name="LaButti K."/>
            <person name="Pangilinan J."/>
            <person name="Lipzen A."/>
            <person name="Amirebrahimi M."/>
            <person name="Yan J."/>
            <person name="Adam C."/>
            <person name="Keymanesh K."/>
            <person name="Ng V."/>
            <person name="Louie K."/>
            <person name="Northen T."/>
            <person name="Drula E."/>
            <person name="Henrissat B."/>
            <person name="Hsieh H.M."/>
            <person name="Youens-Clark K."/>
            <person name="Lutzoni F."/>
            <person name="Miadlikowska J."/>
            <person name="Eastwood D.C."/>
            <person name="Hamelin R.C."/>
            <person name="Grigoriev I.V."/>
            <person name="U'Ren J.M."/>
        </authorList>
    </citation>
    <scope>NUCLEOTIDE SEQUENCE [LARGE SCALE GENOMIC DNA]</scope>
    <source>
        <strain evidence="1 2">CBS 119005</strain>
    </source>
</reference>
<sequence length="508" mass="57076">MASPDGLASWYGKQAVGDREQAVAESARGMHDVQAILRNAVSKYESKQRFPVLRDRLNRLSSKIHYYGNVVDVLVQHHPEYVSLVWGAMKFLFTAVVNHEHILKSITPVLSQVADSLPRLELSYTLYSNERMESAITDLYVSLLEFFMKAPYHSVIRPWELKFQDSLDGIEECSRRIEKLAFAGMQAEIRELHNLNLASLSQIKALNDKHDLTSQQVLEKISKLLEAQSTSQALHSSALVENNTLLTESQGIDIMASISDGDSPWGCIKTYQYCKVARNRRRNTGIQMQTRPFWLDPKLRSWTSLDRSGLVVIQGKLSSHPLMKDFVINIIDELKANHVTALWLLKPIGKGFARTLSYTEAIKQLVLQILQNYLPLGTEKSMALTVARLQGAKTSQDWVALLQSVLAQANRQLYVLVDLEAFYDRSGGGNDTLFLELLRETCNLLSQNATNPKVKVLALSYGRVAGTEMSSCTIPVQSTQIPARREKAFRVQRVPGILGPRDTYSLAA</sequence>
<gene>
    <name evidence="1" type="ORF">F4820DRAFT_454242</name>
</gene>
<proteinExistence type="predicted"/>
<accession>A0ACB9YJP5</accession>
<dbReference type="Proteomes" id="UP001497700">
    <property type="component" value="Unassembled WGS sequence"/>
</dbReference>
<evidence type="ECO:0000313" key="1">
    <source>
        <dbReference type="EMBL" id="KAI4859085.1"/>
    </source>
</evidence>